<accession>A0A1M7NBT3</accession>
<gene>
    <name evidence="1" type="ORF">SAMN05878281_0050</name>
    <name evidence="2" type="ORF">SAMN05878281_0629</name>
    <name evidence="3" type="ORF">SAMN05878281_0875</name>
    <name evidence="4" type="ORF">SAMN05878281_2993</name>
</gene>
<dbReference type="EMBL" id="LT670848">
    <property type="protein sequence ID" value="SHM25455.1"/>
    <property type="molecule type" value="Genomic_DNA"/>
</dbReference>
<dbReference type="Pfam" id="PF05717">
    <property type="entry name" value="TnpB_IS66"/>
    <property type="match status" value="1"/>
</dbReference>
<dbReference type="EMBL" id="LT670848">
    <property type="protein sequence ID" value="SHM42290.1"/>
    <property type="molecule type" value="Genomic_DNA"/>
</dbReference>
<keyword evidence="5" id="KW-1185">Reference proteome</keyword>
<dbReference type="InterPro" id="IPR008878">
    <property type="entry name" value="Transposase_IS66_Orf2"/>
</dbReference>
<organism evidence="4 5">
    <name type="scientific">Salegentibacter salegens</name>
    <dbReference type="NCBI Taxonomy" id="143223"/>
    <lineage>
        <taxon>Bacteria</taxon>
        <taxon>Pseudomonadati</taxon>
        <taxon>Bacteroidota</taxon>
        <taxon>Flavobacteriia</taxon>
        <taxon>Flavobacteriales</taxon>
        <taxon>Flavobacteriaceae</taxon>
        <taxon>Salegentibacter</taxon>
    </lineage>
</organism>
<dbReference type="PANTHER" id="PTHR36455">
    <property type="match status" value="1"/>
</dbReference>
<dbReference type="OrthoDB" id="4956084at2"/>
<sequence>MFSLSSSHRYYLYKGACDMRKGFHGLSGLVTGKMGKDPISGDVFIFINRRATHIKLLHWESGGFVIYYKRLEKGTFSLPKGLRSGGVSWGQLVMMIEGIKAEKLRHLSRYNPPKPLVFADKNVK</sequence>
<dbReference type="AlphaFoldDB" id="A0A1M7NBT3"/>
<evidence type="ECO:0000313" key="2">
    <source>
        <dbReference type="EMBL" id="SHM42290.1"/>
    </source>
</evidence>
<reference evidence="4" key="1">
    <citation type="submission" date="2016-11" db="EMBL/GenBank/DDBJ databases">
        <authorList>
            <person name="Jaros S."/>
            <person name="Januszkiewicz K."/>
            <person name="Wedrychowicz H."/>
        </authorList>
    </citation>
    <scope>NUCLEOTIDE SEQUENCE [LARGE SCALE GENOMIC DNA]</scope>
    <source>
        <strain evidence="4">ACAM 48</strain>
    </source>
</reference>
<evidence type="ECO:0000313" key="5">
    <source>
        <dbReference type="Proteomes" id="UP000190235"/>
    </source>
</evidence>
<evidence type="ECO:0000313" key="4">
    <source>
        <dbReference type="EMBL" id="SHN00675.1"/>
    </source>
</evidence>
<evidence type="ECO:0000313" key="3">
    <source>
        <dbReference type="EMBL" id="SHM49768.1"/>
    </source>
</evidence>
<dbReference type="PANTHER" id="PTHR36455:SF1">
    <property type="entry name" value="BLR8292 PROTEIN"/>
    <property type="match status" value="1"/>
</dbReference>
<evidence type="ECO:0000313" key="1">
    <source>
        <dbReference type="EMBL" id="SHM25455.1"/>
    </source>
</evidence>
<dbReference type="Proteomes" id="UP000190235">
    <property type="component" value="Chromosome I"/>
</dbReference>
<reference evidence="5" key="2">
    <citation type="submission" date="2016-11" db="EMBL/GenBank/DDBJ databases">
        <authorList>
            <person name="Varghese N."/>
            <person name="Submissions S."/>
        </authorList>
    </citation>
    <scope>NUCLEOTIDE SEQUENCE [LARGE SCALE GENOMIC DNA]</scope>
    <source>
        <strain evidence="5">ACAM 48</strain>
    </source>
</reference>
<dbReference type="NCBIfam" id="NF033819">
    <property type="entry name" value="IS66_TnpB"/>
    <property type="match status" value="1"/>
</dbReference>
<dbReference type="EMBL" id="LT670848">
    <property type="protein sequence ID" value="SHN00675.1"/>
    <property type="molecule type" value="Genomic_DNA"/>
</dbReference>
<dbReference type="STRING" id="143223.SAMN05878281_0050"/>
<protein>
    <submittedName>
        <fullName evidence="4">IS66 Orf2 like protein</fullName>
    </submittedName>
</protein>
<proteinExistence type="predicted"/>
<dbReference type="RefSeq" id="WP_079733451.1">
    <property type="nucleotide sequence ID" value="NZ_LT670848.1"/>
</dbReference>
<dbReference type="EMBL" id="LT670848">
    <property type="protein sequence ID" value="SHM49768.1"/>
    <property type="molecule type" value="Genomic_DNA"/>
</dbReference>
<name>A0A1M7NBT3_9FLAO</name>